<feature type="compositionally biased region" description="Polar residues" evidence="1">
    <location>
        <begin position="22"/>
        <end position="32"/>
    </location>
</feature>
<name>A0ABR0DZM9_ZASCE</name>
<evidence type="ECO:0000313" key="2">
    <source>
        <dbReference type="EMBL" id="KAK4494622.1"/>
    </source>
</evidence>
<dbReference type="Proteomes" id="UP001305779">
    <property type="component" value="Unassembled WGS sequence"/>
</dbReference>
<reference evidence="2 3" key="1">
    <citation type="journal article" date="2023" name="G3 (Bethesda)">
        <title>A chromosome-level genome assembly of Zasmidium syzygii isolated from banana leaves.</title>
        <authorList>
            <person name="van Westerhoven A.C."/>
            <person name="Mehrabi R."/>
            <person name="Talebi R."/>
            <person name="Steentjes M.B.F."/>
            <person name="Corcolon B."/>
            <person name="Chong P.A."/>
            <person name="Kema G.H.J."/>
            <person name="Seidl M.F."/>
        </authorList>
    </citation>
    <scope>NUCLEOTIDE SEQUENCE [LARGE SCALE GENOMIC DNA]</scope>
    <source>
        <strain evidence="2 3">P124</strain>
    </source>
</reference>
<gene>
    <name evidence="2" type="ORF">PRZ48_013978</name>
</gene>
<accession>A0ABR0DZM9</accession>
<protein>
    <submittedName>
        <fullName evidence="2">Uncharacterized protein</fullName>
    </submittedName>
</protein>
<keyword evidence="3" id="KW-1185">Reference proteome</keyword>
<dbReference type="EMBL" id="JAXOVC010000013">
    <property type="protein sequence ID" value="KAK4494622.1"/>
    <property type="molecule type" value="Genomic_DNA"/>
</dbReference>
<comment type="caution">
    <text evidence="2">The sequence shown here is derived from an EMBL/GenBank/DDBJ whole genome shotgun (WGS) entry which is preliminary data.</text>
</comment>
<feature type="compositionally biased region" description="Acidic residues" evidence="1">
    <location>
        <begin position="1"/>
        <end position="14"/>
    </location>
</feature>
<organism evidence="2 3">
    <name type="scientific">Zasmidium cellare</name>
    <name type="common">Wine cellar mold</name>
    <name type="synonym">Racodium cellare</name>
    <dbReference type="NCBI Taxonomy" id="395010"/>
    <lineage>
        <taxon>Eukaryota</taxon>
        <taxon>Fungi</taxon>
        <taxon>Dikarya</taxon>
        <taxon>Ascomycota</taxon>
        <taxon>Pezizomycotina</taxon>
        <taxon>Dothideomycetes</taxon>
        <taxon>Dothideomycetidae</taxon>
        <taxon>Mycosphaerellales</taxon>
        <taxon>Mycosphaerellaceae</taxon>
        <taxon>Zasmidium</taxon>
    </lineage>
</organism>
<sequence length="252" mass="28272">MLNYDDVTDDETTEDNTTNDTATSNAPASQDDNAVFKFSRPAGPCKFCNVPFPPEQGLDPHVHWKACSGRNREALKSAPQVYQEALKFATSEYQKLRAVNDSEDLGKAGRSILWILRGIEVLGENNYLATLEHLDRDILTTGLQNEMLQFMIAVLRDKGDNLGSVLALEEVLWYRGEAGYAAWGGINNVDTLSDWRVYEVELMKNRCGNQGFDDIWKEYANWTRVKADALPGRTELAMAVWVCKLKLAGENT</sequence>
<evidence type="ECO:0000256" key="1">
    <source>
        <dbReference type="SAM" id="MobiDB-lite"/>
    </source>
</evidence>
<proteinExistence type="predicted"/>
<evidence type="ECO:0000313" key="3">
    <source>
        <dbReference type="Proteomes" id="UP001305779"/>
    </source>
</evidence>
<feature type="region of interest" description="Disordered" evidence="1">
    <location>
        <begin position="1"/>
        <end position="32"/>
    </location>
</feature>